<reference evidence="1" key="1">
    <citation type="submission" date="2020-06" db="EMBL/GenBank/DDBJ databases">
        <authorList>
            <person name="Li T."/>
            <person name="Hu X."/>
            <person name="Zhang T."/>
            <person name="Song X."/>
            <person name="Zhang H."/>
            <person name="Dai N."/>
            <person name="Sheng W."/>
            <person name="Hou X."/>
            <person name="Wei L."/>
        </authorList>
    </citation>
    <scope>NUCLEOTIDE SEQUENCE</scope>
    <source>
        <strain evidence="1">G02</strain>
        <tissue evidence="1">Leaf</tissue>
    </source>
</reference>
<dbReference type="AlphaFoldDB" id="A0AAW2KAH3"/>
<proteinExistence type="predicted"/>
<name>A0AAW2KAH3_SESRA</name>
<reference evidence="1" key="2">
    <citation type="journal article" date="2024" name="Plant">
        <title>Genomic evolution and insights into agronomic trait innovations of Sesamum species.</title>
        <authorList>
            <person name="Miao H."/>
            <person name="Wang L."/>
            <person name="Qu L."/>
            <person name="Liu H."/>
            <person name="Sun Y."/>
            <person name="Le M."/>
            <person name="Wang Q."/>
            <person name="Wei S."/>
            <person name="Zheng Y."/>
            <person name="Lin W."/>
            <person name="Duan Y."/>
            <person name="Cao H."/>
            <person name="Xiong S."/>
            <person name="Wang X."/>
            <person name="Wei L."/>
            <person name="Li C."/>
            <person name="Ma Q."/>
            <person name="Ju M."/>
            <person name="Zhao R."/>
            <person name="Li G."/>
            <person name="Mu C."/>
            <person name="Tian Q."/>
            <person name="Mei H."/>
            <person name="Zhang T."/>
            <person name="Gao T."/>
            <person name="Zhang H."/>
        </authorList>
    </citation>
    <scope>NUCLEOTIDE SEQUENCE</scope>
    <source>
        <strain evidence="1">G02</strain>
    </source>
</reference>
<evidence type="ECO:0000313" key="1">
    <source>
        <dbReference type="EMBL" id="KAL0303854.1"/>
    </source>
</evidence>
<dbReference type="EMBL" id="JACGWJ010000029">
    <property type="protein sequence ID" value="KAL0303854.1"/>
    <property type="molecule type" value="Genomic_DNA"/>
</dbReference>
<sequence length="188" mass="21870">MGTQSGGRSSQILIHCGQCPLLVEPKANMMEEPGNHRGQFCFEAMWLRSMGCEETIRAGWKNNAATEPSNNVWEKIRRCRVVLLQSDRCEFGHVGKSIKELEKQIELRQQGVITDARKQEIKNLETKLEDLHSKEEVFWLQRSKAHSIMERDRNTKFFHALVSSRRRQNVIRRIKNSIGVWRSKVPEV</sequence>
<gene>
    <name evidence="1" type="ORF">Sradi_6253500</name>
</gene>
<protein>
    <submittedName>
        <fullName evidence="1">Uncharacterized protein</fullName>
    </submittedName>
</protein>
<organism evidence="1">
    <name type="scientific">Sesamum radiatum</name>
    <name type="common">Black benniseed</name>
    <dbReference type="NCBI Taxonomy" id="300843"/>
    <lineage>
        <taxon>Eukaryota</taxon>
        <taxon>Viridiplantae</taxon>
        <taxon>Streptophyta</taxon>
        <taxon>Embryophyta</taxon>
        <taxon>Tracheophyta</taxon>
        <taxon>Spermatophyta</taxon>
        <taxon>Magnoliopsida</taxon>
        <taxon>eudicotyledons</taxon>
        <taxon>Gunneridae</taxon>
        <taxon>Pentapetalae</taxon>
        <taxon>asterids</taxon>
        <taxon>lamiids</taxon>
        <taxon>Lamiales</taxon>
        <taxon>Pedaliaceae</taxon>
        <taxon>Sesamum</taxon>
    </lineage>
</organism>
<comment type="caution">
    <text evidence="1">The sequence shown here is derived from an EMBL/GenBank/DDBJ whole genome shotgun (WGS) entry which is preliminary data.</text>
</comment>
<accession>A0AAW2KAH3</accession>